<dbReference type="Pfam" id="PF11578">
    <property type="entry name" value="DUF3237"/>
    <property type="match status" value="1"/>
</dbReference>
<dbReference type="PANTHER" id="PTHR37315:SF1">
    <property type="entry name" value="UPF0311 PROTEIN BLR7842"/>
    <property type="match status" value="1"/>
</dbReference>
<organism evidence="1 2">
    <name type="scientific">Didymella pomorum</name>
    <dbReference type="NCBI Taxonomy" id="749634"/>
    <lineage>
        <taxon>Eukaryota</taxon>
        <taxon>Fungi</taxon>
        <taxon>Dikarya</taxon>
        <taxon>Ascomycota</taxon>
        <taxon>Pezizomycotina</taxon>
        <taxon>Dothideomycetes</taxon>
        <taxon>Pleosporomycetidae</taxon>
        <taxon>Pleosporales</taxon>
        <taxon>Pleosporineae</taxon>
        <taxon>Didymellaceae</taxon>
        <taxon>Didymella</taxon>
    </lineage>
</organism>
<reference evidence="1" key="1">
    <citation type="submission" date="2022-10" db="EMBL/GenBank/DDBJ databases">
        <title>Tapping the CABI collections for fungal endophytes: first genome assemblies for Collariella, Neodidymelliopsis, Ascochyta clinopodiicola, Didymella pomorum, Didymosphaeria variabile, Neocosmospora piperis and Neocucurbitaria cava.</title>
        <authorList>
            <person name="Hill R."/>
        </authorList>
    </citation>
    <scope>NUCLEOTIDE SEQUENCE</scope>
    <source>
        <strain evidence="1">IMI 355091</strain>
    </source>
</reference>
<dbReference type="HAMAP" id="MF_00775">
    <property type="entry name" value="UPF0311"/>
    <property type="match status" value="1"/>
</dbReference>
<dbReference type="Proteomes" id="UP001140510">
    <property type="component" value="Unassembled WGS sequence"/>
</dbReference>
<dbReference type="Gene3D" id="2.40.160.20">
    <property type="match status" value="1"/>
</dbReference>
<dbReference type="OrthoDB" id="2544694at2759"/>
<dbReference type="PANTHER" id="PTHR37315">
    <property type="entry name" value="UPF0311 PROTEIN BLR7842"/>
    <property type="match status" value="1"/>
</dbReference>
<evidence type="ECO:0000313" key="2">
    <source>
        <dbReference type="Proteomes" id="UP001140510"/>
    </source>
</evidence>
<dbReference type="InterPro" id="IPR020915">
    <property type="entry name" value="UPF0311"/>
</dbReference>
<name>A0A9W8YY51_9PLEO</name>
<gene>
    <name evidence="1" type="ORF">N0V91_011095</name>
</gene>
<sequence length="161" mass="17449">MSVTPKLQYAFTLHVHLAPPQYFGNTAAGERRFIPITGGKVQGPKLTGTILAGGGDWNAARTDGVVHIYAKYSIQAEDGTLIVITNEGYGRASQQVMNGVFGDDPAKASMENGRLGWYTKTCPKFEVAPGQHGWLNSTCFVGDLLPPTLPNHVEINIYEIE</sequence>
<protein>
    <submittedName>
        <fullName evidence="1">Uncharacterized protein</fullName>
    </submittedName>
</protein>
<proteinExistence type="inferred from homology"/>
<evidence type="ECO:0000313" key="1">
    <source>
        <dbReference type="EMBL" id="KAJ4395066.1"/>
    </source>
</evidence>
<keyword evidence="2" id="KW-1185">Reference proteome</keyword>
<dbReference type="EMBL" id="JAPEVA010000179">
    <property type="protein sequence ID" value="KAJ4395066.1"/>
    <property type="molecule type" value="Genomic_DNA"/>
</dbReference>
<comment type="caution">
    <text evidence="1">The sequence shown here is derived from an EMBL/GenBank/DDBJ whole genome shotgun (WGS) entry which is preliminary data.</text>
</comment>
<dbReference type="AlphaFoldDB" id="A0A9W8YY51"/>
<accession>A0A9W8YY51</accession>